<dbReference type="EMBL" id="MK500512">
    <property type="protein sequence ID" value="QBK91164.1"/>
    <property type="molecule type" value="Genomic_DNA"/>
</dbReference>
<accession>A0A481Z5J9</accession>
<sequence length="275" mass="30713">MDPAGVPLAINNISFDQRHHRQLTKTGIQSHIYSGIKNPSILPQLGTILYRQRKNKSAKIDSRGVKQPIELVRLVVVYIQTKARGVNKGIVDLASLLPVIKIENNEVYYDFSANPFVLRLTNRGKWFTKSLLKLYDLSWDQPINTLVGENKKYNFLSIKSQLSPPIAASSELAKNVLLNPAGIILPPPELSPTGLREIKIISPVVGFSLEKSAPIQIIRPKLKIQNQIKLNEPAGRSWEMNLIKIPERSRSNTISLPGTVPSFIFPVNSTEKKIG</sequence>
<organism evidence="1">
    <name type="scientific">Pithovirus LCPAC202</name>
    <dbReference type="NCBI Taxonomy" id="2506592"/>
    <lineage>
        <taxon>Viruses</taxon>
        <taxon>Pithoviruses</taxon>
    </lineage>
</organism>
<gene>
    <name evidence="1" type="ORF">LCPAC202_01380</name>
</gene>
<name>A0A481Z5J9_9VIRU</name>
<reference evidence="1" key="1">
    <citation type="journal article" date="2019" name="MBio">
        <title>Virus Genomes from Deep Sea Sediments Expand the Ocean Megavirome and Support Independent Origins of Viral Gigantism.</title>
        <authorList>
            <person name="Backstrom D."/>
            <person name="Yutin N."/>
            <person name="Jorgensen S.L."/>
            <person name="Dharamshi J."/>
            <person name="Homa F."/>
            <person name="Zaremba-Niedwiedzka K."/>
            <person name="Spang A."/>
            <person name="Wolf Y.I."/>
            <person name="Koonin E.V."/>
            <person name="Ettema T.J."/>
        </authorList>
    </citation>
    <scope>NUCLEOTIDE SEQUENCE</scope>
</reference>
<evidence type="ECO:0000313" key="1">
    <source>
        <dbReference type="EMBL" id="QBK91164.1"/>
    </source>
</evidence>
<proteinExistence type="predicted"/>
<protein>
    <submittedName>
        <fullName evidence="1">Uncharacterized protein</fullName>
    </submittedName>
</protein>